<evidence type="ECO:0000259" key="1">
    <source>
        <dbReference type="PROSITE" id="PS50995"/>
    </source>
</evidence>
<dbReference type="Gene3D" id="1.10.10.10">
    <property type="entry name" value="Winged helix-like DNA-binding domain superfamily/Winged helix DNA-binding domain"/>
    <property type="match status" value="1"/>
</dbReference>
<dbReference type="InterPro" id="IPR039422">
    <property type="entry name" value="MarR/SlyA-like"/>
</dbReference>
<dbReference type="PANTHER" id="PTHR33164">
    <property type="entry name" value="TRANSCRIPTIONAL REGULATOR, MARR FAMILY"/>
    <property type="match status" value="1"/>
</dbReference>
<protein>
    <submittedName>
        <fullName evidence="2">MarR family transcriptional regulator</fullName>
    </submittedName>
</protein>
<dbReference type="SMART" id="SM00347">
    <property type="entry name" value="HTH_MARR"/>
    <property type="match status" value="1"/>
</dbReference>
<evidence type="ECO:0000313" key="2">
    <source>
        <dbReference type="EMBL" id="MZR11960.1"/>
    </source>
</evidence>
<organism evidence="2 3">
    <name type="scientific">Maritimibacter harenae</name>
    <dbReference type="NCBI Taxonomy" id="2606218"/>
    <lineage>
        <taxon>Bacteria</taxon>
        <taxon>Pseudomonadati</taxon>
        <taxon>Pseudomonadota</taxon>
        <taxon>Alphaproteobacteria</taxon>
        <taxon>Rhodobacterales</taxon>
        <taxon>Roseobacteraceae</taxon>
        <taxon>Maritimibacter</taxon>
    </lineage>
</organism>
<sequence>MSGEIMRNVAALVEPPFLRQSVAYRIRLLQIAAYKRFEGQLEGFGSAPRYFGLLKIIEANPGIPQSRLAEAVFLDRSSLVPLLETLTREGWVERRAAPTDKRVRRVFLTEEGTERLALLEQEVVKNEESLTEGLSAQEKSELLRLLGRLDDNLRRQFEDKGAKP</sequence>
<dbReference type="GO" id="GO:0003700">
    <property type="term" value="F:DNA-binding transcription factor activity"/>
    <property type="evidence" value="ECO:0007669"/>
    <property type="project" value="InterPro"/>
</dbReference>
<dbReference type="PROSITE" id="PS50995">
    <property type="entry name" value="HTH_MARR_2"/>
    <property type="match status" value="1"/>
</dbReference>
<dbReference type="GO" id="GO:0006950">
    <property type="term" value="P:response to stress"/>
    <property type="evidence" value="ECO:0007669"/>
    <property type="project" value="TreeGrafter"/>
</dbReference>
<dbReference type="PANTHER" id="PTHR33164:SF43">
    <property type="entry name" value="HTH-TYPE TRANSCRIPTIONAL REPRESSOR YETL"/>
    <property type="match status" value="1"/>
</dbReference>
<dbReference type="Pfam" id="PF01047">
    <property type="entry name" value="MarR"/>
    <property type="match status" value="1"/>
</dbReference>
<dbReference type="InterPro" id="IPR000835">
    <property type="entry name" value="HTH_MarR-typ"/>
</dbReference>
<gene>
    <name evidence="2" type="ORF">GQE99_02880</name>
</gene>
<comment type="caution">
    <text evidence="2">The sequence shown here is derived from an EMBL/GenBank/DDBJ whole genome shotgun (WGS) entry which is preliminary data.</text>
</comment>
<dbReference type="Proteomes" id="UP000467322">
    <property type="component" value="Unassembled WGS sequence"/>
</dbReference>
<feature type="domain" description="HTH marR-type" evidence="1">
    <location>
        <begin position="19"/>
        <end position="151"/>
    </location>
</feature>
<dbReference type="EMBL" id="WTUX01000006">
    <property type="protein sequence ID" value="MZR11960.1"/>
    <property type="molecule type" value="Genomic_DNA"/>
</dbReference>
<dbReference type="PRINTS" id="PR00598">
    <property type="entry name" value="HTHMARR"/>
</dbReference>
<evidence type="ECO:0000313" key="3">
    <source>
        <dbReference type="Proteomes" id="UP000467322"/>
    </source>
</evidence>
<dbReference type="InterPro" id="IPR036388">
    <property type="entry name" value="WH-like_DNA-bd_sf"/>
</dbReference>
<dbReference type="AlphaFoldDB" id="A0A845LVL8"/>
<dbReference type="InterPro" id="IPR036390">
    <property type="entry name" value="WH_DNA-bd_sf"/>
</dbReference>
<reference evidence="2 3" key="1">
    <citation type="submission" date="2019-12" db="EMBL/GenBank/DDBJ databases">
        <title>Maritimibacter sp. nov. sp. isolated from sea sand.</title>
        <authorList>
            <person name="Kim J."/>
            <person name="Jeong S.E."/>
            <person name="Jung H.S."/>
            <person name="Jeon C.O."/>
        </authorList>
    </citation>
    <scope>NUCLEOTIDE SEQUENCE [LARGE SCALE GENOMIC DNA]</scope>
    <source>
        <strain evidence="2 3">DP07</strain>
    </source>
</reference>
<proteinExistence type="predicted"/>
<name>A0A845LVL8_9RHOB</name>
<dbReference type="SUPFAM" id="SSF46785">
    <property type="entry name" value="Winged helix' DNA-binding domain"/>
    <property type="match status" value="1"/>
</dbReference>
<accession>A0A845LVL8</accession>
<keyword evidence="3" id="KW-1185">Reference proteome</keyword>
<dbReference type="RefSeq" id="WP_161350078.1">
    <property type="nucleotide sequence ID" value="NZ_WTUX01000006.1"/>
</dbReference>